<keyword evidence="2" id="KW-1185">Reference proteome</keyword>
<proteinExistence type="predicted"/>
<comment type="caution">
    <text evidence="1">The sequence shown here is derived from an EMBL/GenBank/DDBJ whole genome shotgun (WGS) entry which is preliminary data.</text>
</comment>
<evidence type="ECO:0000313" key="1">
    <source>
        <dbReference type="EMBL" id="GMH16274.1"/>
    </source>
</evidence>
<name>A0AAD3XTR0_NEPGR</name>
<gene>
    <name evidence="1" type="ORF">Nepgr_018115</name>
</gene>
<dbReference type="Proteomes" id="UP001279734">
    <property type="component" value="Unassembled WGS sequence"/>
</dbReference>
<dbReference type="EMBL" id="BSYO01000016">
    <property type="protein sequence ID" value="GMH16274.1"/>
    <property type="molecule type" value="Genomic_DNA"/>
</dbReference>
<evidence type="ECO:0000313" key="2">
    <source>
        <dbReference type="Proteomes" id="UP001279734"/>
    </source>
</evidence>
<accession>A0AAD3XTR0</accession>
<dbReference type="AlphaFoldDB" id="A0AAD3XTR0"/>
<sequence>MLKPGRKRTDGNVNNHESFKEAVAHRIWLRYWCLSGGDCKIESDTETQWCKETQRKCSSTLFRCGQTAHDSAYQSAASHQEPAALI</sequence>
<reference evidence="1" key="1">
    <citation type="submission" date="2023-05" db="EMBL/GenBank/DDBJ databases">
        <title>Nepenthes gracilis genome sequencing.</title>
        <authorList>
            <person name="Fukushima K."/>
        </authorList>
    </citation>
    <scope>NUCLEOTIDE SEQUENCE</scope>
    <source>
        <strain evidence="1">SING2019-196</strain>
    </source>
</reference>
<organism evidence="1 2">
    <name type="scientific">Nepenthes gracilis</name>
    <name type="common">Slender pitcher plant</name>
    <dbReference type="NCBI Taxonomy" id="150966"/>
    <lineage>
        <taxon>Eukaryota</taxon>
        <taxon>Viridiplantae</taxon>
        <taxon>Streptophyta</taxon>
        <taxon>Embryophyta</taxon>
        <taxon>Tracheophyta</taxon>
        <taxon>Spermatophyta</taxon>
        <taxon>Magnoliopsida</taxon>
        <taxon>eudicotyledons</taxon>
        <taxon>Gunneridae</taxon>
        <taxon>Pentapetalae</taxon>
        <taxon>Caryophyllales</taxon>
        <taxon>Nepenthaceae</taxon>
        <taxon>Nepenthes</taxon>
    </lineage>
</organism>
<protein>
    <submittedName>
        <fullName evidence="1">Uncharacterized protein</fullName>
    </submittedName>
</protein>